<feature type="region of interest" description="Disordered" evidence="1">
    <location>
        <begin position="40"/>
        <end position="89"/>
    </location>
</feature>
<name>A0A8S5LAT4_9CAUD</name>
<reference evidence="2" key="1">
    <citation type="journal article" date="2021" name="Proc. Natl. Acad. Sci. U.S.A.">
        <title>A Catalog of Tens of Thousands of Viruses from Human Metagenomes Reveals Hidden Associations with Chronic Diseases.</title>
        <authorList>
            <person name="Tisza M.J."/>
            <person name="Buck C.B."/>
        </authorList>
    </citation>
    <scope>NUCLEOTIDE SEQUENCE</scope>
    <source>
        <strain evidence="2">CtBev14</strain>
    </source>
</reference>
<feature type="region of interest" description="Disordered" evidence="1">
    <location>
        <begin position="314"/>
        <end position="340"/>
    </location>
</feature>
<dbReference type="EMBL" id="BK014667">
    <property type="protein sequence ID" value="DAD67116.1"/>
    <property type="molecule type" value="Genomic_DNA"/>
</dbReference>
<protein>
    <submittedName>
        <fullName evidence="2">Uncharacterized protein</fullName>
    </submittedName>
</protein>
<sequence length="373" mass="42138">MTTENTTNQPVEVQDNLDIGSVLASATDEQLEQVDTFEEFMAQQGVQPEQPKEQEETPSDNQTSEETTKTSESEPEQLTGEQTEETTTLTDAEFRQLVTASFRANHQDVQVDNPDDIRKLMQFGMNYHKKMGELAPHRKILKSLEQNGLLEADKINFAIDLLKGDKAAVAKFLKDQSIDTYELPDLEETPYQQKDYLPSDERVAFDEKTQELQGSEAGQRVLSYIKNLDQDSFYEVYSNPVILDNLQRHAENGLMNDTLAVLEKEYALGKVPANIKPIDAYGFVAEQLQKQNPSKYEPNYRASKIVGNNLTQNQQVRGQTPKAPTSAGIPNNTQAPQRQQSYSGIDALLNADENELAKYNSWEEYLQANNINF</sequence>
<feature type="compositionally biased region" description="Low complexity" evidence="1">
    <location>
        <begin position="76"/>
        <end position="89"/>
    </location>
</feature>
<feature type="compositionally biased region" description="Polar residues" evidence="1">
    <location>
        <begin position="328"/>
        <end position="340"/>
    </location>
</feature>
<proteinExistence type="predicted"/>
<accession>A0A8S5LAT4</accession>
<organism evidence="2">
    <name type="scientific">Podoviridae sp. ctBev14</name>
    <dbReference type="NCBI Taxonomy" id="2823556"/>
    <lineage>
        <taxon>Viruses</taxon>
        <taxon>Duplodnaviria</taxon>
        <taxon>Heunggongvirae</taxon>
        <taxon>Uroviricota</taxon>
        <taxon>Caudoviricetes</taxon>
    </lineage>
</organism>
<evidence type="ECO:0000256" key="1">
    <source>
        <dbReference type="SAM" id="MobiDB-lite"/>
    </source>
</evidence>
<evidence type="ECO:0000313" key="2">
    <source>
        <dbReference type="EMBL" id="DAD67116.1"/>
    </source>
</evidence>